<dbReference type="AlphaFoldDB" id="A0A402A9E4"/>
<evidence type="ECO:0000313" key="2">
    <source>
        <dbReference type="EMBL" id="GCE15804.1"/>
    </source>
</evidence>
<feature type="region of interest" description="Disordered" evidence="1">
    <location>
        <begin position="71"/>
        <end position="122"/>
    </location>
</feature>
<dbReference type="EMBL" id="BIFR01000002">
    <property type="protein sequence ID" value="GCE15804.1"/>
    <property type="molecule type" value="Genomic_DNA"/>
</dbReference>
<name>A0A402A9E4_9CHLR</name>
<feature type="compositionally biased region" description="Basic and acidic residues" evidence="1">
    <location>
        <begin position="76"/>
        <end position="96"/>
    </location>
</feature>
<gene>
    <name evidence="2" type="ORF">KTT_56630</name>
</gene>
<dbReference type="PROSITE" id="PS00903">
    <property type="entry name" value="CYT_DCMP_DEAMINASES_1"/>
    <property type="match status" value="1"/>
</dbReference>
<proteinExistence type="predicted"/>
<dbReference type="GO" id="GO:0016787">
    <property type="term" value="F:hydrolase activity"/>
    <property type="evidence" value="ECO:0007669"/>
    <property type="project" value="InterPro"/>
</dbReference>
<keyword evidence="3" id="KW-1185">Reference proteome</keyword>
<feature type="compositionally biased region" description="Polar residues" evidence="1">
    <location>
        <begin position="97"/>
        <end position="113"/>
    </location>
</feature>
<evidence type="ECO:0000313" key="3">
    <source>
        <dbReference type="Proteomes" id="UP000287352"/>
    </source>
</evidence>
<comment type="caution">
    <text evidence="2">The sequence shown here is derived from an EMBL/GenBank/DDBJ whole genome shotgun (WGS) entry which is preliminary data.</text>
</comment>
<protein>
    <submittedName>
        <fullName evidence="2">Uncharacterized protein</fullName>
    </submittedName>
</protein>
<accession>A0A402A9E4</accession>
<sequence>MPIFLSPDPRVSEYQASKMGHVEDQTVKWAIDEIKIYNEAHPDRPIKSVTLNIYTFKEPCSDRYADCNANLRRPKSKDGSITKSPWEKKIDKETGGKTDSTIVVWSSYGNSRGSDVKPWPKE</sequence>
<dbReference type="InterPro" id="IPR016192">
    <property type="entry name" value="APOBEC/CMP_deaminase_Zn-bd"/>
</dbReference>
<evidence type="ECO:0000256" key="1">
    <source>
        <dbReference type="SAM" id="MobiDB-lite"/>
    </source>
</evidence>
<reference evidence="3" key="1">
    <citation type="submission" date="2018-12" db="EMBL/GenBank/DDBJ databases">
        <title>Tengunoibacter tsumagoiensis gen. nov., sp. nov., Dictyobacter kobayashii sp. nov., D. alpinus sp. nov., and D. joshuensis sp. nov. and description of Dictyobacteraceae fam. nov. within the order Ktedonobacterales isolated from Tengu-no-mugimeshi.</title>
        <authorList>
            <person name="Wang C.M."/>
            <person name="Zheng Y."/>
            <person name="Sakai Y."/>
            <person name="Toyoda A."/>
            <person name="Minakuchi Y."/>
            <person name="Abe K."/>
            <person name="Yokota A."/>
            <person name="Yabe S."/>
        </authorList>
    </citation>
    <scope>NUCLEOTIDE SEQUENCE [LARGE SCALE GENOMIC DNA]</scope>
    <source>
        <strain evidence="3">Uno3</strain>
    </source>
</reference>
<dbReference type="GO" id="GO:0008270">
    <property type="term" value="F:zinc ion binding"/>
    <property type="evidence" value="ECO:0007669"/>
    <property type="project" value="InterPro"/>
</dbReference>
<dbReference type="Proteomes" id="UP000287352">
    <property type="component" value="Unassembled WGS sequence"/>
</dbReference>
<organism evidence="2 3">
    <name type="scientific">Tengunoibacter tsumagoiensis</name>
    <dbReference type="NCBI Taxonomy" id="2014871"/>
    <lineage>
        <taxon>Bacteria</taxon>
        <taxon>Bacillati</taxon>
        <taxon>Chloroflexota</taxon>
        <taxon>Ktedonobacteria</taxon>
        <taxon>Ktedonobacterales</taxon>
        <taxon>Dictyobacteraceae</taxon>
        <taxon>Tengunoibacter</taxon>
    </lineage>
</organism>